<dbReference type="InterPro" id="IPR002930">
    <property type="entry name" value="GCV_H"/>
</dbReference>
<dbReference type="InterPro" id="IPR017453">
    <property type="entry name" value="GCV_H_sub"/>
</dbReference>
<comment type="cofactor">
    <cofactor evidence="3">
        <name>(R)-lipoate</name>
        <dbReference type="ChEBI" id="CHEBI:83088"/>
    </cofactor>
    <text evidence="3">Binds 1 lipoyl cofactor covalently.</text>
</comment>
<dbReference type="PROSITE" id="PS50968">
    <property type="entry name" value="BIOTINYL_LIPOYL"/>
    <property type="match status" value="1"/>
</dbReference>
<reference evidence="5 6" key="1">
    <citation type="submission" date="2013-07" db="EMBL/GenBank/DDBJ databases">
        <authorList>
            <consortium name="DOE Joint Genome Institute"/>
            <person name="Reeve W."/>
            <person name="Huntemann M."/>
            <person name="Han J."/>
            <person name="Chen A."/>
            <person name="Kyrpides N."/>
            <person name="Mavromatis K."/>
            <person name="Markowitz V."/>
            <person name="Palaniappan K."/>
            <person name="Ivanova N."/>
            <person name="Schaumberg A."/>
            <person name="Pati A."/>
            <person name="Liolios K."/>
            <person name="Nordberg H.P."/>
            <person name="Cantor M.N."/>
            <person name="Hua S.X."/>
            <person name="Woyke T."/>
        </authorList>
    </citation>
    <scope>NUCLEOTIDE SEQUENCE [LARGE SCALE GENOMIC DNA]</scope>
    <source>
        <strain evidence="5 6">DSM 43889</strain>
    </source>
</reference>
<comment type="function">
    <text evidence="3">The glycine cleavage system catalyzes the degradation of glycine. The H protein shuttles the methylamine group of glycine from the P protein to the T protein.</text>
</comment>
<dbReference type="InterPro" id="IPR000089">
    <property type="entry name" value="Biotin_lipoyl"/>
</dbReference>
<dbReference type="NCBIfam" id="NF002270">
    <property type="entry name" value="PRK01202.1"/>
    <property type="match status" value="1"/>
</dbReference>
<dbReference type="PROSITE" id="PS00189">
    <property type="entry name" value="LIPOYL"/>
    <property type="match status" value="1"/>
</dbReference>
<dbReference type="SUPFAM" id="SSF51230">
    <property type="entry name" value="Single hybrid motif"/>
    <property type="match status" value="1"/>
</dbReference>
<comment type="caution">
    <text evidence="5">The sequence shown here is derived from an EMBL/GenBank/DDBJ whole genome shotgun (WGS) entry which is preliminary data.</text>
</comment>
<dbReference type="HAMAP" id="MF_00272">
    <property type="entry name" value="GcvH"/>
    <property type="match status" value="1"/>
</dbReference>
<dbReference type="CDD" id="cd06848">
    <property type="entry name" value="GCS_H"/>
    <property type="match status" value="1"/>
</dbReference>
<dbReference type="PANTHER" id="PTHR11715:SF3">
    <property type="entry name" value="GLYCINE CLEAVAGE SYSTEM H PROTEIN-RELATED"/>
    <property type="match status" value="1"/>
</dbReference>
<dbReference type="InterPro" id="IPR011053">
    <property type="entry name" value="Single_hybrid_motif"/>
</dbReference>
<evidence type="ECO:0000313" key="6">
    <source>
        <dbReference type="Proteomes" id="UP000791080"/>
    </source>
</evidence>
<accession>A0ABT1JBQ6</accession>
<dbReference type="InterPro" id="IPR003016">
    <property type="entry name" value="2-oxoA_DH_lipoyl-BS"/>
</dbReference>
<sequence>MSAVPEELRYTQEHEWVAIQESGTVRIGITDYAQRQLGDVVFTQLPEPGQRFATGDTIGEVESTKSVSEIYMPLAGEVLTRNTGLEDQPESLNEDPYGDGWMIEVRPDDPSELEGLLDAGEYAKLADNG</sequence>
<name>A0ABT1JBQ6_ACTCY</name>
<gene>
    <name evidence="3" type="primary">gcvH</name>
    <name evidence="5" type="ORF">G443_000200</name>
</gene>
<evidence type="ECO:0000256" key="3">
    <source>
        <dbReference type="HAMAP-Rule" id="MF_00272"/>
    </source>
</evidence>
<comment type="subunit">
    <text evidence="3">The glycine cleavage system is composed of four proteins: P, T, L and H.</text>
</comment>
<reference evidence="5 6" key="2">
    <citation type="submission" date="2022-06" db="EMBL/GenBank/DDBJ databases">
        <title>Genomic Encyclopedia of Type Strains, Phase I: the one thousand microbial genomes (KMG-I) project.</title>
        <authorList>
            <person name="Kyrpides N."/>
        </authorList>
    </citation>
    <scope>NUCLEOTIDE SEQUENCE [LARGE SCALE GENOMIC DNA]</scope>
    <source>
        <strain evidence="5 6">DSM 43889</strain>
    </source>
</reference>
<organism evidence="5 6">
    <name type="scientific">Actinoalloteichus caeruleus DSM 43889</name>
    <dbReference type="NCBI Taxonomy" id="1120930"/>
    <lineage>
        <taxon>Bacteria</taxon>
        <taxon>Bacillati</taxon>
        <taxon>Actinomycetota</taxon>
        <taxon>Actinomycetes</taxon>
        <taxon>Pseudonocardiales</taxon>
        <taxon>Pseudonocardiaceae</taxon>
        <taxon>Actinoalloteichus</taxon>
        <taxon>Actinoalloteichus cyanogriseus</taxon>
    </lineage>
</organism>
<evidence type="ECO:0000313" key="5">
    <source>
        <dbReference type="EMBL" id="MCP2329930.1"/>
    </source>
</evidence>
<evidence type="ECO:0000259" key="4">
    <source>
        <dbReference type="PROSITE" id="PS50968"/>
    </source>
</evidence>
<dbReference type="RefSeq" id="WP_026418750.1">
    <property type="nucleotide sequence ID" value="NZ_AUBJ02000001.1"/>
</dbReference>
<dbReference type="PANTHER" id="PTHR11715">
    <property type="entry name" value="GLYCINE CLEAVAGE SYSTEM H PROTEIN"/>
    <property type="match status" value="1"/>
</dbReference>
<proteinExistence type="inferred from homology"/>
<dbReference type="NCBIfam" id="TIGR00527">
    <property type="entry name" value="gcvH"/>
    <property type="match status" value="1"/>
</dbReference>
<protein>
    <recommendedName>
        <fullName evidence="3">Glycine cleavage system H protein</fullName>
    </recommendedName>
</protein>
<dbReference type="Gene3D" id="2.40.50.100">
    <property type="match status" value="1"/>
</dbReference>
<comment type="similarity">
    <text evidence="1 3">Belongs to the GcvH family.</text>
</comment>
<evidence type="ECO:0000256" key="1">
    <source>
        <dbReference type="ARBA" id="ARBA00009249"/>
    </source>
</evidence>
<dbReference type="Proteomes" id="UP000791080">
    <property type="component" value="Unassembled WGS sequence"/>
</dbReference>
<evidence type="ECO:0000256" key="2">
    <source>
        <dbReference type="ARBA" id="ARBA00022823"/>
    </source>
</evidence>
<feature type="modified residue" description="N6-lipoyllysine" evidence="3">
    <location>
        <position position="65"/>
    </location>
</feature>
<dbReference type="Pfam" id="PF01597">
    <property type="entry name" value="GCV_H"/>
    <property type="match status" value="1"/>
</dbReference>
<dbReference type="EMBL" id="AUBJ02000001">
    <property type="protein sequence ID" value="MCP2329930.1"/>
    <property type="molecule type" value="Genomic_DNA"/>
</dbReference>
<keyword evidence="6" id="KW-1185">Reference proteome</keyword>
<keyword evidence="2 3" id="KW-0450">Lipoyl</keyword>
<dbReference type="InterPro" id="IPR033753">
    <property type="entry name" value="GCV_H/Fam206"/>
</dbReference>
<feature type="domain" description="Lipoyl-binding" evidence="4">
    <location>
        <begin position="24"/>
        <end position="106"/>
    </location>
</feature>